<organism evidence="9 10">
    <name type="scientific">Novosphingobium album</name>
    <name type="common">ex Hu et al. 2023</name>
    <dbReference type="NCBI Taxonomy" id="2930093"/>
    <lineage>
        <taxon>Bacteria</taxon>
        <taxon>Pseudomonadati</taxon>
        <taxon>Pseudomonadota</taxon>
        <taxon>Alphaproteobacteria</taxon>
        <taxon>Sphingomonadales</taxon>
        <taxon>Sphingomonadaceae</taxon>
        <taxon>Novosphingobium</taxon>
    </lineage>
</organism>
<evidence type="ECO:0000256" key="6">
    <source>
        <dbReference type="ARBA" id="ARBA00034247"/>
    </source>
</evidence>
<keyword evidence="9" id="KW-0808">Transferase</keyword>
<evidence type="ECO:0000256" key="7">
    <source>
        <dbReference type="SAM" id="Phobius"/>
    </source>
</evidence>
<comment type="catalytic activity">
    <reaction evidence="6">
        <text>2 GTP = 3',3'-c-di-GMP + 2 diphosphate</text>
        <dbReference type="Rhea" id="RHEA:24898"/>
        <dbReference type="ChEBI" id="CHEBI:33019"/>
        <dbReference type="ChEBI" id="CHEBI:37565"/>
        <dbReference type="ChEBI" id="CHEBI:58805"/>
        <dbReference type="EC" id="2.7.7.65"/>
    </reaction>
</comment>
<name>A0ABT0AXX7_9SPHN</name>
<reference evidence="9" key="1">
    <citation type="submission" date="2022-03" db="EMBL/GenBank/DDBJ databases">
        <title>Identification of a novel bacterium isolated from mangrove sediments.</title>
        <authorList>
            <person name="Pan X."/>
        </authorList>
    </citation>
    <scope>NUCLEOTIDE SEQUENCE</scope>
    <source>
        <strain evidence="9">B2580</strain>
    </source>
</reference>
<dbReference type="CDD" id="cd01949">
    <property type="entry name" value="GGDEF"/>
    <property type="match status" value="1"/>
</dbReference>
<dbReference type="InterPro" id="IPR000160">
    <property type="entry name" value="GGDEF_dom"/>
</dbReference>
<keyword evidence="9" id="KW-0548">Nucleotidyltransferase</keyword>
<dbReference type="InterPro" id="IPR043128">
    <property type="entry name" value="Rev_trsase/Diguanyl_cyclase"/>
</dbReference>
<dbReference type="Proteomes" id="UP001162880">
    <property type="component" value="Unassembled WGS sequence"/>
</dbReference>
<dbReference type="PANTHER" id="PTHR45138:SF9">
    <property type="entry name" value="DIGUANYLATE CYCLASE DGCM-RELATED"/>
    <property type="match status" value="1"/>
</dbReference>
<dbReference type="InterPro" id="IPR029095">
    <property type="entry name" value="NarX-like_N"/>
</dbReference>
<evidence type="ECO:0000313" key="9">
    <source>
        <dbReference type="EMBL" id="MCJ2177636.1"/>
    </source>
</evidence>
<evidence type="ECO:0000256" key="3">
    <source>
        <dbReference type="ARBA" id="ARBA00022692"/>
    </source>
</evidence>
<dbReference type="Pfam" id="PF13675">
    <property type="entry name" value="PilJ"/>
    <property type="match status" value="1"/>
</dbReference>
<gene>
    <name evidence="9" type="ORF">MTR64_03620</name>
</gene>
<evidence type="ECO:0000313" key="10">
    <source>
        <dbReference type="Proteomes" id="UP001162880"/>
    </source>
</evidence>
<dbReference type="NCBIfam" id="TIGR00254">
    <property type="entry name" value="GGDEF"/>
    <property type="match status" value="1"/>
</dbReference>
<comment type="caution">
    <text evidence="9">The sequence shown here is derived from an EMBL/GenBank/DDBJ whole genome shotgun (WGS) entry which is preliminary data.</text>
</comment>
<evidence type="ECO:0000256" key="1">
    <source>
        <dbReference type="ARBA" id="ARBA00004141"/>
    </source>
</evidence>
<feature type="domain" description="GGDEF" evidence="8">
    <location>
        <begin position="251"/>
        <end position="385"/>
    </location>
</feature>
<evidence type="ECO:0000256" key="2">
    <source>
        <dbReference type="ARBA" id="ARBA00012528"/>
    </source>
</evidence>
<sequence>MSTLTARGLTLRYLIALGLVAFLSIASHFVVKDMLRVSKGSAEIINVSGRQRMLSQRIVGLALELDRGDESARASLKAAIKEFRMAHVKLLDFAKVAIDSPAAEARLRDTYFGAAGTDHAMQLYLAAADRIADSSRKTGQPQYDADLALLQASARGPLLEALEQVVTIHQSVSEERTERLVLIQRLLVAVVVITLQIEALFIFRPMVRDISGYVRQLMDLADRDYLTGLANRRAFSDKARIEILRARRHRHPLSIILVDADYFKQINDMHGHLVGDAVLVALAHSLEAGARQEDVVGRIGGEEFAVLLPETSLPQAREVAERLRRSMAGCPIQAHGKSVEVTVSIGMASVPLDAADPLTAALGTADAMLYKAKESGRNCVWPKLTRVDTESASQSGNRS</sequence>
<dbReference type="SMART" id="SM00267">
    <property type="entry name" value="GGDEF"/>
    <property type="match status" value="1"/>
</dbReference>
<accession>A0ABT0AXX7</accession>
<evidence type="ECO:0000259" key="8">
    <source>
        <dbReference type="PROSITE" id="PS50887"/>
    </source>
</evidence>
<dbReference type="EC" id="2.7.7.65" evidence="2"/>
<dbReference type="RefSeq" id="WP_243990883.1">
    <property type="nucleotide sequence ID" value="NZ_JALHLE010000004.1"/>
</dbReference>
<comment type="subcellular location">
    <subcellularLocation>
        <location evidence="1">Membrane</location>
        <topology evidence="1">Multi-pass membrane protein</topology>
    </subcellularLocation>
</comment>
<dbReference type="PROSITE" id="PS50887">
    <property type="entry name" value="GGDEF"/>
    <property type="match status" value="1"/>
</dbReference>
<dbReference type="InterPro" id="IPR050469">
    <property type="entry name" value="Diguanylate_Cyclase"/>
</dbReference>
<dbReference type="GO" id="GO:0052621">
    <property type="term" value="F:diguanylate cyclase activity"/>
    <property type="evidence" value="ECO:0007669"/>
    <property type="project" value="UniProtKB-EC"/>
</dbReference>
<dbReference type="SUPFAM" id="SSF55073">
    <property type="entry name" value="Nucleotide cyclase"/>
    <property type="match status" value="1"/>
</dbReference>
<keyword evidence="4 7" id="KW-1133">Transmembrane helix</keyword>
<proteinExistence type="predicted"/>
<keyword evidence="5 7" id="KW-0472">Membrane</keyword>
<feature type="transmembrane region" description="Helical" evidence="7">
    <location>
        <begin position="12"/>
        <end position="31"/>
    </location>
</feature>
<dbReference type="Gene3D" id="3.30.70.270">
    <property type="match status" value="1"/>
</dbReference>
<dbReference type="InterPro" id="IPR029787">
    <property type="entry name" value="Nucleotide_cyclase"/>
</dbReference>
<protein>
    <recommendedName>
        <fullName evidence="2">diguanylate cyclase</fullName>
        <ecNumber evidence="2">2.7.7.65</ecNumber>
    </recommendedName>
</protein>
<evidence type="ECO:0000256" key="5">
    <source>
        <dbReference type="ARBA" id="ARBA00023136"/>
    </source>
</evidence>
<keyword evidence="3 7" id="KW-0812">Transmembrane</keyword>
<dbReference type="Pfam" id="PF00990">
    <property type="entry name" value="GGDEF"/>
    <property type="match status" value="1"/>
</dbReference>
<dbReference type="PANTHER" id="PTHR45138">
    <property type="entry name" value="REGULATORY COMPONENTS OF SENSORY TRANSDUCTION SYSTEM"/>
    <property type="match status" value="1"/>
</dbReference>
<keyword evidence="10" id="KW-1185">Reference proteome</keyword>
<evidence type="ECO:0000256" key="4">
    <source>
        <dbReference type="ARBA" id="ARBA00022989"/>
    </source>
</evidence>
<dbReference type="EMBL" id="JALHLE010000004">
    <property type="protein sequence ID" value="MCJ2177636.1"/>
    <property type="molecule type" value="Genomic_DNA"/>
</dbReference>